<evidence type="ECO:0000313" key="4">
    <source>
        <dbReference type="Proteomes" id="UP000587991"/>
    </source>
</evidence>
<feature type="domain" description="Putative DNA-binding" evidence="1">
    <location>
        <begin position="7"/>
        <end position="99"/>
    </location>
</feature>
<dbReference type="InterPro" id="IPR018640">
    <property type="entry name" value="DUF2063"/>
</dbReference>
<dbReference type="AlphaFoldDB" id="A0A847SE51"/>
<evidence type="ECO:0000313" key="3">
    <source>
        <dbReference type="EMBL" id="NLR75569.1"/>
    </source>
</evidence>
<comment type="caution">
    <text evidence="3">The sequence shown here is derived from an EMBL/GenBank/DDBJ whole genome shotgun (WGS) entry which is preliminary data.</text>
</comment>
<gene>
    <name evidence="3" type="ORF">HF682_10395</name>
</gene>
<evidence type="ECO:0000259" key="2">
    <source>
        <dbReference type="Pfam" id="PF22106"/>
    </source>
</evidence>
<name>A0A847SE51_9NEIS</name>
<accession>A0A847SE51</accession>
<dbReference type="Proteomes" id="UP000587991">
    <property type="component" value="Unassembled WGS sequence"/>
</dbReference>
<organism evidence="3 4">
    <name type="scientific">Leeia aquatica</name>
    <dbReference type="NCBI Taxonomy" id="2725557"/>
    <lineage>
        <taxon>Bacteria</taxon>
        <taxon>Pseudomonadati</taxon>
        <taxon>Pseudomonadota</taxon>
        <taxon>Betaproteobacteria</taxon>
        <taxon>Neisseriales</taxon>
        <taxon>Leeiaceae</taxon>
        <taxon>Leeia</taxon>
    </lineage>
</organism>
<dbReference type="InterPro" id="IPR054098">
    <property type="entry name" value="NGO1945-like_C"/>
</dbReference>
<dbReference type="Pfam" id="PF22106">
    <property type="entry name" value="NGO1945_C"/>
    <property type="match status" value="1"/>
</dbReference>
<sequence>MTTSLQQRQHSMLAAIAAADAPHASWIPATAGIAAERRIGVYRHAYRARLAAALQDNYPMLYRLLGDAHWSELHAAYLAVHPPAHYSIRWYGSEMADFLQQGGFEGHPAMSDLARLEWALNTAFDAPDHATLTLEAVQALPGLTWTEQPLALVPSLRLIAVQYAVGPLWHQLQQDPEQVGEPEAIAGYCVVWRQDSQSRFRHLEPLEAGLLQHLQSQPASFSQLADWLMQQHADGQLATVLAQCLQQWLQDGLLLPWAE</sequence>
<reference evidence="3 4" key="1">
    <citation type="submission" date="2020-04" db="EMBL/GenBank/DDBJ databases">
        <title>Draft genome of Leeia sp. IMCC25680.</title>
        <authorList>
            <person name="Song J."/>
            <person name="Cho J.-C."/>
        </authorList>
    </citation>
    <scope>NUCLEOTIDE SEQUENCE [LARGE SCALE GENOMIC DNA]</scope>
    <source>
        <strain evidence="3 4">IMCC25680</strain>
    </source>
</reference>
<feature type="domain" description="NGO1945-like C-terminal" evidence="2">
    <location>
        <begin position="168"/>
        <end position="248"/>
    </location>
</feature>
<dbReference type="EMBL" id="JABAIM010000002">
    <property type="protein sequence ID" value="NLR75569.1"/>
    <property type="molecule type" value="Genomic_DNA"/>
</dbReference>
<protein>
    <recommendedName>
        <fullName evidence="5">DNA-binding domain-containing protein</fullName>
    </recommendedName>
</protein>
<keyword evidence="4" id="KW-1185">Reference proteome</keyword>
<evidence type="ECO:0000259" key="1">
    <source>
        <dbReference type="Pfam" id="PF09836"/>
    </source>
</evidence>
<dbReference type="Gene3D" id="1.10.150.690">
    <property type="entry name" value="DUF2063"/>
    <property type="match status" value="1"/>
</dbReference>
<dbReference type="InterPro" id="IPR044922">
    <property type="entry name" value="DUF2063_N_sf"/>
</dbReference>
<dbReference type="Pfam" id="PF09836">
    <property type="entry name" value="DUF2063"/>
    <property type="match status" value="1"/>
</dbReference>
<dbReference type="Gene3D" id="3.90.930.50">
    <property type="match status" value="1"/>
</dbReference>
<dbReference type="RefSeq" id="WP_168877225.1">
    <property type="nucleotide sequence ID" value="NZ_JABAIM010000002.1"/>
</dbReference>
<proteinExistence type="predicted"/>
<evidence type="ECO:0008006" key="5">
    <source>
        <dbReference type="Google" id="ProtNLM"/>
    </source>
</evidence>